<evidence type="ECO:0000313" key="2">
    <source>
        <dbReference type="EMBL" id="ARF58872.1"/>
    </source>
</evidence>
<gene>
    <name evidence="2" type="ORF">B1H19_36000</name>
</gene>
<feature type="transmembrane region" description="Helical" evidence="1">
    <location>
        <begin position="52"/>
        <end position="70"/>
    </location>
</feature>
<feature type="transmembrane region" description="Helical" evidence="1">
    <location>
        <begin position="172"/>
        <end position="193"/>
    </location>
</feature>
<keyword evidence="3" id="KW-1185">Reference proteome</keyword>
<name>A0A1V0U1R4_9ACTN</name>
<dbReference type="OrthoDB" id="3397145at2"/>
<dbReference type="EMBL" id="CP020569">
    <property type="protein sequence ID" value="ARF58872.1"/>
    <property type="molecule type" value="Genomic_DNA"/>
</dbReference>
<dbReference type="AlphaFoldDB" id="A0A1V0U1R4"/>
<dbReference type="Proteomes" id="UP000192726">
    <property type="component" value="Chromosome"/>
</dbReference>
<reference evidence="2 3" key="1">
    <citation type="submission" date="2017-04" db="EMBL/GenBank/DDBJ databases">
        <title>Complete Genome Sequence of Streptomyces gilvosporeus F607, a Capable Producer of Natamycin.</title>
        <authorList>
            <person name="Zong G."/>
            <person name="Zhong C."/>
            <person name="Fu J."/>
            <person name="Qin R."/>
            <person name="Cao G."/>
        </authorList>
    </citation>
    <scope>NUCLEOTIDE SEQUENCE [LARGE SCALE GENOMIC DNA]</scope>
    <source>
        <strain evidence="2 3">F607</strain>
    </source>
</reference>
<keyword evidence="1" id="KW-0812">Transmembrane</keyword>
<keyword evidence="1" id="KW-0472">Membrane</keyword>
<feature type="transmembrane region" description="Helical" evidence="1">
    <location>
        <begin position="145"/>
        <end position="166"/>
    </location>
</feature>
<proteinExistence type="predicted"/>
<feature type="transmembrane region" description="Helical" evidence="1">
    <location>
        <begin position="95"/>
        <end position="114"/>
    </location>
</feature>
<organism evidence="2 3">
    <name type="scientific">Streptomyces gilvosporeus</name>
    <dbReference type="NCBI Taxonomy" id="553510"/>
    <lineage>
        <taxon>Bacteria</taxon>
        <taxon>Bacillati</taxon>
        <taxon>Actinomycetota</taxon>
        <taxon>Actinomycetes</taxon>
        <taxon>Kitasatosporales</taxon>
        <taxon>Streptomycetaceae</taxon>
        <taxon>Streptomyces</taxon>
    </lineage>
</organism>
<accession>A0A1V0U1R4</accession>
<feature type="transmembrane region" description="Helical" evidence="1">
    <location>
        <begin position="25"/>
        <end position="46"/>
    </location>
</feature>
<dbReference type="KEGG" id="sgv:B1H19_36000"/>
<evidence type="ECO:0000256" key="1">
    <source>
        <dbReference type="SAM" id="Phobius"/>
    </source>
</evidence>
<evidence type="ECO:0000313" key="3">
    <source>
        <dbReference type="Proteomes" id="UP000192726"/>
    </source>
</evidence>
<dbReference type="RefSeq" id="WP_083109064.1">
    <property type="nucleotide sequence ID" value="NZ_CP020569.1"/>
</dbReference>
<feature type="transmembrane region" description="Helical" evidence="1">
    <location>
        <begin position="120"/>
        <end position="138"/>
    </location>
</feature>
<dbReference type="STRING" id="553510.B1H19_36000"/>
<keyword evidence="1" id="KW-1133">Transmembrane helix</keyword>
<sequence length="199" mass="20389">MTSIAADRPATVPTGRTRAELRGRAAGSGILAFFAFGWTGCGISALPATVGLALLAVAGLTSATVAALAIRNARRAATAPAGGDPARGKATGRRFGLVVTAEWIGIFVAVRLLGTFGHTQLIPAAIALGVGIHFFPLARLFSLRAYHLTGTALCLIALATALLAPLAGTDALWTMLPGFGSALTLYATCTHLLRTHTTR</sequence>
<protein>
    <submittedName>
        <fullName evidence="2">Uncharacterized protein</fullName>
    </submittedName>
</protein>